<dbReference type="OMA" id="IAECKAC"/>
<dbReference type="AlphaFoldDB" id="A0A1X7TXX3"/>
<dbReference type="PANTHER" id="PTHR19446">
    <property type="entry name" value="REVERSE TRANSCRIPTASES"/>
    <property type="match status" value="1"/>
</dbReference>
<dbReference type="InterPro" id="IPR043502">
    <property type="entry name" value="DNA/RNA_pol_sf"/>
</dbReference>
<sequence length="298" mass="33227">MPDIIDINLLDGKVASDPANYRDISLISVLSKLFEKVLYPYIADILTPLLHLLQGGFRQGFSSLHTSLILQEGIAECKACHHKAYLAFLDVKKAFDTVWHDGLFFKLMQAGISPSIWKTLFYWYSHLVSAVSWDSITSQYFPVKQGICQGAVLSPILYSLYVNDLLIQLELLNVGLFINSLYVGAPTYVDDACLISDNSINLQHMSTAQQPGNKALTEFIFNVEMNVGRQILTSWSMSLLENVDPRKLNLISNYILSTQGNRSGGGKEASKSNSLSKNFFDTLKQKGSQTNIKDEKGT</sequence>
<evidence type="ECO:0000313" key="2">
    <source>
        <dbReference type="EnsemblMetazoa" id="Aqu2.1.20147_001"/>
    </source>
</evidence>
<dbReference type="SUPFAM" id="SSF56672">
    <property type="entry name" value="DNA/RNA polymerases"/>
    <property type="match status" value="1"/>
</dbReference>
<evidence type="ECO:0000259" key="1">
    <source>
        <dbReference type="PROSITE" id="PS50878"/>
    </source>
</evidence>
<protein>
    <recommendedName>
        <fullName evidence="1">Reverse transcriptase domain-containing protein</fullName>
    </recommendedName>
</protein>
<organism evidence="2">
    <name type="scientific">Amphimedon queenslandica</name>
    <name type="common">Sponge</name>
    <dbReference type="NCBI Taxonomy" id="400682"/>
    <lineage>
        <taxon>Eukaryota</taxon>
        <taxon>Metazoa</taxon>
        <taxon>Porifera</taxon>
        <taxon>Demospongiae</taxon>
        <taxon>Heteroscleromorpha</taxon>
        <taxon>Haplosclerida</taxon>
        <taxon>Niphatidae</taxon>
        <taxon>Amphimedon</taxon>
    </lineage>
</organism>
<dbReference type="CDD" id="cd01650">
    <property type="entry name" value="RT_nLTR_like"/>
    <property type="match status" value="1"/>
</dbReference>
<dbReference type="eggNOG" id="KOG1075">
    <property type="taxonomic scope" value="Eukaryota"/>
</dbReference>
<accession>A0A1X7TXX3</accession>
<reference evidence="2" key="1">
    <citation type="submission" date="2017-05" db="UniProtKB">
        <authorList>
            <consortium name="EnsemblMetazoa"/>
        </authorList>
    </citation>
    <scope>IDENTIFICATION</scope>
</reference>
<dbReference type="EnsemblMetazoa" id="Aqu2.1.20147_001">
    <property type="protein sequence ID" value="Aqu2.1.20147_001"/>
    <property type="gene ID" value="Aqu2.1.20147"/>
</dbReference>
<dbReference type="OrthoDB" id="6279276at2759"/>
<dbReference type="InParanoid" id="A0A1X7TXX3"/>
<dbReference type="InterPro" id="IPR000477">
    <property type="entry name" value="RT_dom"/>
</dbReference>
<dbReference type="Pfam" id="PF00078">
    <property type="entry name" value="RVT_1"/>
    <property type="match status" value="1"/>
</dbReference>
<proteinExistence type="predicted"/>
<feature type="domain" description="Reverse transcriptase" evidence="1">
    <location>
        <begin position="1"/>
        <end position="256"/>
    </location>
</feature>
<name>A0A1X7TXX3_AMPQE</name>
<dbReference type="PROSITE" id="PS50878">
    <property type="entry name" value="RT_POL"/>
    <property type="match status" value="1"/>
</dbReference>
<dbReference type="STRING" id="400682.A0A1X7TXX3"/>